<dbReference type="Gene3D" id="3.90.1640.10">
    <property type="entry name" value="inorganic pyrophosphatase (n-terminal core)"/>
    <property type="match status" value="1"/>
</dbReference>
<dbReference type="PANTHER" id="PTHR47618">
    <property type="entry name" value="BIFUNCTIONAL OLIGORIBONUCLEASE AND PAP PHOSPHATASE NRNA"/>
    <property type="match status" value="1"/>
</dbReference>
<dbReference type="InterPro" id="IPR003156">
    <property type="entry name" value="DHHA1_dom"/>
</dbReference>
<dbReference type="Pfam" id="PF01368">
    <property type="entry name" value="DHH"/>
    <property type="match status" value="1"/>
</dbReference>
<accession>A0A9D1MXR9</accession>
<dbReference type="InterPro" id="IPR051319">
    <property type="entry name" value="Oligoribo/pAp-PDE_c-di-AMP_PDE"/>
</dbReference>
<sequence>MFLQALKLIEKYDRIVVHRHTHPDGDAIGSQTGLKELLQLNYPQKKIYAVGDNPGRYGFVEGSAPQEIADETYDGALAIVLDCGGSGLVSDDRYKLAAATLRFDHHLFAEQFCDVEIVDTSFESCCGLIAQFATECGWKWNKRAATAIFTGMVTDSGRFRYDSTTARTLKLAAMLLEQGVDTSEVYVPLYAESYASAKLRAQYVLKIQFTPNGAAYIYTTKEELASLGVSEFTISRGMVGVMNDLEGVKASVNFTETDKGVLCELRSATLNINRIAVKYGGGGHLKASGATVADRETAMQMLNDLDKLCKGEDI</sequence>
<dbReference type="Gene3D" id="3.10.310.30">
    <property type="match status" value="1"/>
</dbReference>
<dbReference type="EMBL" id="DVOC01000101">
    <property type="protein sequence ID" value="HIU91468.1"/>
    <property type="molecule type" value="Genomic_DNA"/>
</dbReference>
<evidence type="ECO:0000259" key="2">
    <source>
        <dbReference type="Pfam" id="PF02272"/>
    </source>
</evidence>
<reference evidence="3" key="1">
    <citation type="submission" date="2020-10" db="EMBL/GenBank/DDBJ databases">
        <authorList>
            <person name="Gilroy R."/>
        </authorList>
    </citation>
    <scope>NUCLEOTIDE SEQUENCE</scope>
    <source>
        <strain evidence="3">ChiHjej12B11-7776</strain>
    </source>
</reference>
<dbReference type="GO" id="GO:0003676">
    <property type="term" value="F:nucleic acid binding"/>
    <property type="evidence" value="ECO:0007669"/>
    <property type="project" value="InterPro"/>
</dbReference>
<comment type="caution">
    <text evidence="3">The sequence shown here is derived from an EMBL/GenBank/DDBJ whole genome shotgun (WGS) entry which is preliminary data.</text>
</comment>
<dbReference type="SUPFAM" id="SSF64182">
    <property type="entry name" value="DHH phosphoesterases"/>
    <property type="match status" value="1"/>
</dbReference>
<dbReference type="PANTHER" id="PTHR47618:SF1">
    <property type="entry name" value="BIFUNCTIONAL OLIGORIBONUCLEASE AND PAP PHOSPHATASE NRNA"/>
    <property type="match status" value="1"/>
</dbReference>
<proteinExistence type="predicted"/>
<dbReference type="AlphaFoldDB" id="A0A9D1MXR9"/>
<dbReference type="Proteomes" id="UP000886852">
    <property type="component" value="Unassembled WGS sequence"/>
</dbReference>
<feature type="domain" description="DHHA1" evidence="2">
    <location>
        <begin position="234"/>
        <end position="310"/>
    </location>
</feature>
<feature type="domain" description="DDH" evidence="1">
    <location>
        <begin position="14"/>
        <end position="151"/>
    </location>
</feature>
<organism evidence="3 4">
    <name type="scientific">Candidatus Fimimonas merdipullorum</name>
    <dbReference type="NCBI Taxonomy" id="2840822"/>
    <lineage>
        <taxon>Bacteria</taxon>
        <taxon>Pseudomonadati</taxon>
        <taxon>Myxococcota</taxon>
        <taxon>Myxococcia</taxon>
        <taxon>Myxococcales</taxon>
        <taxon>Cystobacterineae</taxon>
        <taxon>Myxococcaceae</taxon>
        <taxon>Myxococcaceae incertae sedis</taxon>
        <taxon>Candidatus Fimimonas</taxon>
    </lineage>
</organism>
<dbReference type="InterPro" id="IPR038763">
    <property type="entry name" value="DHH_sf"/>
</dbReference>
<dbReference type="InterPro" id="IPR001667">
    <property type="entry name" value="DDH_dom"/>
</dbReference>
<reference evidence="3" key="2">
    <citation type="journal article" date="2021" name="PeerJ">
        <title>Extensive microbial diversity within the chicken gut microbiome revealed by metagenomics and culture.</title>
        <authorList>
            <person name="Gilroy R."/>
            <person name="Ravi A."/>
            <person name="Getino M."/>
            <person name="Pursley I."/>
            <person name="Horton D.L."/>
            <person name="Alikhan N.F."/>
            <person name="Baker D."/>
            <person name="Gharbi K."/>
            <person name="Hall N."/>
            <person name="Watson M."/>
            <person name="Adriaenssens E.M."/>
            <person name="Foster-Nyarko E."/>
            <person name="Jarju S."/>
            <person name="Secka A."/>
            <person name="Antonio M."/>
            <person name="Oren A."/>
            <person name="Chaudhuri R.R."/>
            <person name="La Ragione R."/>
            <person name="Hildebrand F."/>
            <person name="Pallen M.J."/>
        </authorList>
    </citation>
    <scope>NUCLEOTIDE SEQUENCE</scope>
    <source>
        <strain evidence="3">ChiHjej12B11-7776</strain>
    </source>
</reference>
<evidence type="ECO:0000313" key="4">
    <source>
        <dbReference type="Proteomes" id="UP000886852"/>
    </source>
</evidence>
<gene>
    <name evidence="3" type="ORF">IAC72_05620</name>
</gene>
<protein>
    <submittedName>
        <fullName evidence="3">Bifunctional oligoribonuclease/PAP phosphatase NrnA</fullName>
    </submittedName>
</protein>
<dbReference type="Pfam" id="PF02272">
    <property type="entry name" value="DHHA1"/>
    <property type="match status" value="1"/>
</dbReference>
<evidence type="ECO:0000313" key="3">
    <source>
        <dbReference type="EMBL" id="HIU91468.1"/>
    </source>
</evidence>
<name>A0A9D1MXR9_9BACT</name>
<evidence type="ECO:0000259" key="1">
    <source>
        <dbReference type="Pfam" id="PF01368"/>
    </source>
</evidence>